<accession>A0A7C4VJ17</accession>
<sequence length="310" mass="34588">MRSRMRFLLTLSLMLAAFAPALALAETVVARVGDRLITQADLDLQFELFLRQSTGGAALSEEARAQLAGLKLQYLERMVQDAVVVQAAERLGLAPDEATVDRRVAQAKERLSGEEAFLLALKQYGIPDEATYRRMTYDAMAYKALIGWVRQRLDVSDAAVRMLYLLDRGSYVEPAKICTAHILVATREEAEAILAQLEQGADFAELARERSQDPGSAPRGGDLGCVEQGRFVPEFEQAAQRLGEGELSAPVETQFGWHIVRLNRRTPERVRPFEEVEGAIRAQLEGLAIERFVRSLVARADVEIFRERVQ</sequence>
<dbReference type="PROSITE" id="PS50198">
    <property type="entry name" value="PPIC_PPIASE_2"/>
    <property type="match status" value="1"/>
</dbReference>
<dbReference type="PANTHER" id="PTHR47245:SF2">
    <property type="entry name" value="PEPTIDYL-PROLYL CIS-TRANS ISOMERASE HP_0175-RELATED"/>
    <property type="match status" value="1"/>
</dbReference>
<keyword evidence="2" id="KW-0732">Signal</keyword>
<feature type="chain" id="PRO_5027594698" evidence="2">
    <location>
        <begin position="26"/>
        <end position="310"/>
    </location>
</feature>
<dbReference type="Gene3D" id="3.10.50.40">
    <property type="match status" value="1"/>
</dbReference>
<protein>
    <submittedName>
        <fullName evidence="4">Peptidylprolyl isomerase</fullName>
    </submittedName>
</protein>
<dbReference type="GO" id="GO:0003755">
    <property type="term" value="F:peptidyl-prolyl cis-trans isomerase activity"/>
    <property type="evidence" value="ECO:0007669"/>
    <property type="project" value="UniProtKB-KW"/>
</dbReference>
<feature type="signal peptide" evidence="2">
    <location>
        <begin position="1"/>
        <end position="25"/>
    </location>
</feature>
<dbReference type="Pfam" id="PF00639">
    <property type="entry name" value="Rotamase"/>
    <property type="match status" value="1"/>
</dbReference>
<keyword evidence="1" id="KW-0697">Rotamase</keyword>
<dbReference type="PROSITE" id="PS01096">
    <property type="entry name" value="PPIC_PPIASE_1"/>
    <property type="match status" value="1"/>
</dbReference>
<dbReference type="InterPro" id="IPR050245">
    <property type="entry name" value="PrsA_foldase"/>
</dbReference>
<evidence type="ECO:0000313" key="4">
    <source>
        <dbReference type="EMBL" id="HGY08542.1"/>
    </source>
</evidence>
<keyword evidence="1 4" id="KW-0413">Isomerase</keyword>
<dbReference type="EMBL" id="DRPZ01000016">
    <property type="protein sequence ID" value="HGY08542.1"/>
    <property type="molecule type" value="Genomic_DNA"/>
</dbReference>
<dbReference type="AlphaFoldDB" id="A0A7C4VJ17"/>
<dbReference type="SUPFAM" id="SSF109998">
    <property type="entry name" value="Triger factor/SurA peptide-binding domain-like"/>
    <property type="match status" value="1"/>
</dbReference>
<reference evidence="4" key="1">
    <citation type="journal article" date="2020" name="mSystems">
        <title>Genome- and Community-Level Interaction Insights into Carbon Utilization and Element Cycling Functions of Hydrothermarchaeota in Hydrothermal Sediment.</title>
        <authorList>
            <person name="Zhou Z."/>
            <person name="Liu Y."/>
            <person name="Xu W."/>
            <person name="Pan J."/>
            <person name="Luo Z.H."/>
            <person name="Li M."/>
        </authorList>
    </citation>
    <scope>NUCLEOTIDE SEQUENCE [LARGE SCALE GENOMIC DNA]</scope>
    <source>
        <strain evidence="4">HyVt-570</strain>
    </source>
</reference>
<dbReference type="InterPro" id="IPR000297">
    <property type="entry name" value="PPIase_PpiC"/>
</dbReference>
<gene>
    <name evidence="4" type="ORF">ENK37_00580</name>
</gene>
<proteinExistence type="predicted"/>
<dbReference type="InterPro" id="IPR023058">
    <property type="entry name" value="PPIase_PpiC_CS"/>
</dbReference>
<comment type="caution">
    <text evidence="4">The sequence shown here is derived from an EMBL/GenBank/DDBJ whole genome shotgun (WGS) entry which is preliminary data.</text>
</comment>
<evidence type="ECO:0000259" key="3">
    <source>
        <dbReference type="PROSITE" id="PS50198"/>
    </source>
</evidence>
<dbReference type="InterPro" id="IPR027304">
    <property type="entry name" value="Trigger_fact/SurA_dom_sf"/>
</dbReference>
<dbReference type="Pfam" id="PF13624">
    <property type="entry name" value="SurA_N_3"/>
    <property type="match status" value="1"/>
</dbReference>
<dbReference type="Proteomes" id="UP000885759">
    <property type="component" value="Unassembled WGS sequence"/>
</dbReference>
<dbReference type="InterPro" id="IPR046357">
    <property type="entry name" value="PPIase_dom_sf"/>
</dbReference>
<feature type="domain" description="PpiC" evidence="3">
    <location>
        <begin position="174"/>
        <end position="264"/>
    </location>
</feature>
<organism evidence="4">
    <name type="scientific">Oceanithermus profundus</name>
    <dbReference type="NCBI Taxonomy" id="187137"/>
    <lineage>
        <taxon>Bacteria</taxon>
        <taxon>Thermotogati</taxon>
        <taxon>Deinococcota</taxon>
        <taxon>Deinococci</taxon>
        <taxon>Thermales</taxon>
        <taxon>Thermaceae</taxon>
        <taxon>Oceanithermus</taxon>
    </lineage>
</organism>
<dbReference type="PANTHER" id="PTHR47245">
    <property type="entry name" value="PEPTIDYLPROLYL ISOMERASE"/>
    <property type="match status" value="1"/>
</dbReference>
<dbReference type="SUPFAM" id="SSF54534">
    <property type="entry name" value="FKBP-like"/>
    <property type="match status" value="1"/>
</dbReference>
<name>A0A7C4VJ17_9DEIN</name>
<evidence type="ECO:0000256" key="1">
    <source>
        <dbReference type="PROSITE-ProRule" id="PRU00278"/>
    </source>
</evidence>
<dbReference type="Gene3D" id="1.10.4030.10">
    <property type="entry name" value="Porin chaperone SurA, peptide-binding domain"/>
    <property type="match status" value="1"/>
</dbReference>
<evidence type="ECO:0000256" key="2">
    <source>
        <dbReference type="SAM" id="SignalP"/>
    </source>
</evidence>